<keyword evidence="3" id="KW-0067">ATP-binding</keyword>
<dbReference type="Proteomes" id="UP000641137">
    <property type="component" value="Unassembled WGS sequence"/>
</dbReference>
<comment type="similarity">
    <text evidence="1">Belongs to the heat shock protein 70 family.</text>
</comment>
<reference evidence="4" key="2">
    <citation type="submission" date="2020-09" db="EMBL/GenBank/DDBJ databases">
        <authorList>
            <person name="Sun Q."/>
            <person name="Kim S."/>
        </authorList>
    </citation>
    <scope>NUCLEOTIDE SEQUENCE</scope>
    <source>
        <strain evidence="4">KCTC 42097</strain>
    </source>
</reference>
<dbReference type="PROSITE" id="PS01036">
    <property type="entry name" value="HSP70_3"/>
    <property type="match status" value="1"/>
</dbReference>
<dbReference type="SUPFAM" id="SSF53067">
    <property type="entry name" value="Actin-like ATPase domain"/>
    <property type="match status" value="2"/>
</dbReference>
<dbReference type="Gene3D" id="3.90.640.10">
    <property type="entry name" value="Actin, Chain A, domain 4"/>
    <property type="match status" value="1"/>
</dbReference>
<dbReference type="RefSeq" id="WP_189489796.1">
    <property type="nucleotide sequence ID" value="NZ_BMZO01000006.1"/>
</dbReference>
<dbReference type="InterPro" id="IPR042054">
    <property type="entry name" value="YegD-like"/>
</dbReference>
<keyword evidence="5" id="KW-1185">Reference proteome</keyword>
<dbReference type="Pfam" id="PF00012">
    <property type="entry name" value="HSP70"/>
    <property type="match status" value="2"/>
</dbReference>
<dbReference type="GO" id="GO:0005524">
    <property type="term" value="F:ATP binding"/>
    <property type="evidence" value="ECO:0007669"/>
    <property type="project" value="UniProtKB-KW"/>
</dbReference>
<dbReference type="AlphaFoldDB" id="A0A8J3DIN3"/>
<dbReference type="EMBL" id="BMZO01000006">
    <property type="protein sequence ID" value="GHC71943.1"/>
    <property type="molecule type" value="Genomic_DNA"/>
</dbReference>
<accession>A0A8J3DIN3</accession>
<name>A0A8J3DIN3_9HYPH</name>
<dbReference type="CDD" id="cd10231">
    <property type="entry name" value="ASKHA_NBD_HSP70_YegD-like"/>
    <property type="match status" value="1"/>
</dbReference>
<evidence type="ECO:0000313" key="4">
    <source>
        <dbReference type="EMBL" id="GHC71943.1"/>
    </source>
</evidence>
<organism evidence="4 5">
    <name type="scientific">Limoniibacter endophyticus</name>
    <dbReference type="NCBI Taxonomy" id="1565040"/>
    <lineage>
        <taxon>Bacteria</taxon>
        <taxon>Pseudomonadati</taxon>
        <taxon>Pseudomonadota</taxon>
        <taxon>Alphaproteobacteria</taxon>
        <taxon>Hyphomicrobiales</taxon>
        <taxon>Bartonellaceae</taxon>
        <taxon>Limoniibacter</taxon>
    </lineage>
</organism>
<comment type="caution">
    <text evidence="4">The sequence shown here is derived from an EMBL/GenBank/DDBJ whole genome shotgun (WGS) entry which is preliminary data.</text>
</comment>
<evidence type="ECO:0000313" key="5">
    <source>
        <dbReference type="Proteomes" id="UP000641137"/>
    </source>
</evidence>
<dbReference type="PROSITE" id="PS00329">
    <property type="entry name" value="HSP70_2"/>
    <property type="match status" value="1"/>
</dbReference>
<proteinExistence type="inferred from homology"/>
<dbReference type="PANTHER" id="PTHR19375">
    <property type="entry name" value="HEAT SHOCK PROTEIN 70KDA"/>
    <property type="match status" value="1"/>
</dbReference>
<gene>
    <name evidence="4" type="ORF">GCM10010136_19290</name>
</gene>
<protein>
    <submittedName>
        <fullName evidence="4">Heat-shock protein</fullName>
    </submittedName>
</protein>
<dbReference type="InterPro" id="IPR013126">
    <property type="entry name" value="Hsp_70_fam"/>
</dbReference>
<dbReference type="InterPro" id="IPR043129">
    <property type="entry name" value="ATPase_NBD"/>
</dbReference>
<evidence type="ECO:0000256" key="2">
    <source>
        <dbReference type="ARBA" id="ARBA00022741"/>
    </source>
</evidence>
<dbReference type="Gene3D" id="3.30.420.40">
    <property type="match status" value="4"/>
</dbReference>
<dbReference type="GO" id="GO:0140662">
    <property type="term" value="F:ATP-dependent protein folding chaperone"/>
    <property type="evidence" value="ECO:0007669"/>
    <property type="project" value="InterPro"/>
</dbReference>
<evidence type="ECO:0000256" key="1">
    <source>
        <dbReference type="ARBA" id="ARBA00007381"/>
    </source>
</evidence>
<sequence>MTRIFSGIDFGTSNSTIGIHDGRNARLVPLEAEAVTLPSAIFYRFDADEILFGRAAIAAYVEGDEGRLMRALKSILGTSLIAEKTRIRARSVAFTDIVGTFFRHLRQKLEAETGEETTQVVLGRPVHFIDENAVADKQAEDTLREIAAAQGFRDIEFQYEPIAAALDYERQVNAEELVLIVDIGGGTSDFSLVRLSPERAKKAERQDDILANEGVHIGGTDFDRLLSIAKVMPQLGYGTWTRDGKRNLPTRYFHDLATWHRINSLYGPKMMNELSQVRYEAERRDLVDRLIRIVEERRGHSLALAVEKAKIELTDASRAEIELSSFIAADNVAIDFDEFDAIVGNAVGKVAAAMDRLLADAGVVHDAINTIFMTGGSSALPMLRTAVTSKFPAARIVNGDLLGSVGTGLAIDARAKFG</sequence>
<dbReference type="InterPro" id="IPR018181">
    <property type="entry name" value="Heat_shock_70_CS"/>
</dbReference>
<reference evidence="4" key="1">
    <citation type="journal article" date="2014" name="Int. J. Syst. Evol. Microbiol.">
        <title>Complete genome sequence of Corynebacterium casei LMG S-19264T (=DSM 44701T), isolated from a smear-ripened cheese.</title>
        <authorList>
            <consortium name="US DOE Joint Genome Institute (JGI-PGF)"/>
            <person name="Walter F."/>
            <person name="Albersmeier A."/>
            <person name="Kalinowski J."/>
            <person name="Ruckert C."/>
        </authorList>
    </citation>
    <scope>NUCLEOTIDE SEQUENCE</scope>
    <source>
        <strain evidence="4">KCTC 42097</strain>
    </source>
</reference>
<keyword evidence="2" id="KW-0547">Nucleotide-binding</keyword>
<evidence type="ECO:0000256" key="3">
    <source>
        <dbReference type="ARBA" id="ARBA00022840"/>
    </source>
</evidence>